<dbReference type="InterPro" id="IPR011990">
    <property type="entry name" value="TPR-like_helical_dom_sf"/>
</dbReference>
<dbReference type="OrthoDB" id="9991317at2759"/>
<dbReference type="GeneID" id="43605659"/>
<evidence type="ECO:0000313" key="4">
    <source>
        <dbReference type="Proteomes" id="UP000011096"/>
    </source>
</evidence>
<dbReference type="PANTHER" id="PTHR19959:SF119">
    <property type="entry name" value="FUNGAL LIPASE-LIKE DOMAIN-CONTAINING PROTEIN"/>
    <property type="match status" value="1"/>
</dbReference>
<accession>A0A7J6IX91</accession>
<keyword evidence="3" id="KW-0689">Ribosomal protein</keyword>
<gene>
    <name evidence="3" type="ORF">CGGC5_v010793</name>
</gene>
<feature type="compositionally biased region" description="Polar residues" evidence="1">
    <location>
        <begin position="1554"/>
        <end position="1564"/>
    </location>
</feature>
<dbReference type="Pfam" id="PF13374">
    <property type="entry name" value="TPR_10"/>
    <property type="match status" value="4"/>
</dbReference>
<dbReference type="InterPro" id="IPR024983">
    <property type="entry name" value="CHAT_dom"/>
</dbReference>
<evidence type="ECO:0000259" key="2">
    <source>
        <dbReference type="Pfam" id="PF12770"/>
    </source>
</evidence>
<keyword evidence="3" id="KW-0687">Ribonucleoprotein</keyword>
<proteinExistence type="predicted"/>
<evidence type="ECO:0000256" key="1">
    <source>
        <dbReference type="SAM" id="MobiDB-lite"/>
    </source>
</evidence>
<dbReference type="RefSeq" id="XP_031892409.1">
    <property type="nucleotide sequence ID" value="XM_032021455.1"/>
</dbReference>
<dbReference type="InParanoid" id="A0A7J6IX91"/>
<feature type="domain" description="CHAT" evidence="2">
    <location>
        <begin position="1263"/>
        <end position="1545"/>
    </location>
</feature>
<dbReference type="Proteomes" id="UP000011096">
    <property type="component" value="Unassembled WGS sequence"/>
</dbReference>
<dbReference type="Gene3D" id="1.25.40.10">
    <property type="entry name" value="Tetratricopeptide repeat domain"/>
    <property type="match status" value="5"/>
</dbReference>
<evidence type="ECO:0000313" key="3">
    <source>
        <dbReference type="EMBL" id="KAF4481409.1"/>
    </source>
</evidence>
<comment type="caution">
    <text evidence="3">The sequence shown here is derived from an EMBL/GenBank/DDBJ whole genome shotgun (WGS) entry which is preliminary data.</text>
</comment>
<dbReference type="PANTHER" id="PTHR19959">
    <property type="entry name" value="KINESIN LIGHT CHAIN"/>
    <property type="match status" value="1"/>
</dbReference>
<sequence>MEAIADVVARARQALDGVPDDDEDRWIRLAEFGGQLDWAWNQTKSIEYLEEAIGVSEAVARVTAEKGLITNQADFLATLHSLWLEKYHETHEIMDLDESIQAARQAAELTPEDDEYKASRLSEFSHRIHARYKRLGRLSDLQEAIQAADQAVEASPGIHNEATRAGWRSDLAFLVTARFRHTGESKDLEDGICYAREAVEATPADHRERSNRLNNLGHVLYSTYVYTDMRQYLEEAIDLAKDAIDALTATLPPDHPSRLDRRFNLAVRLGVRYSLTASDDDINGAIRTSQEVLSLTPQGSLELPTRLNLLGSLLEDRYKTNLDRKDLDKAIEIALKGRDASPDDSLDRATFLRNLTFRFGEKFLFSNSLDDLNLAIDVAREALEIIPRDVPERLSVLSNLGALLGKRYSQTLDAGGLDEAIGFAREAHDAFAGPHIRINDKISRIIVLHDLLDKKYSRSGAISDLETVILAAKEAIKIIPKGHEQRPELLDALSHHLDHKYFYTRTTDDLHGCIQFTREALAETSESSPHWAARCHNLGLRLGEHYSAIGMRAVSDLSEAILMSRNAVKATHEKHPMRPDYLNGLSMNLGRRYYENGQREDLDEAIRSARETMKIAPSDHPDRGYFLINLSNRIGDRFTHTGDGDDLTESTQLAQEALEATTQHGPRLSIRMNNLGLRLRDRYLRTGETKDLDKSIDLARKATEATSTDTKTPERTDQLFNLAIRLGDRYQRTGEEKDLREAIELAKEAVQSTLEGHPAQGTRLNALASLLGDKYSRSHVLSHLDDSIAFARKATLVGTQDHFVRHAEYLNNLGNRLSDRYSHAGALDDLEEAVKFHDEAVKMVPPTHPDRADYLNNLGNALSDRYERKREVADLDRAITVSQEALAALVPPNNPNQGPILSTIGNRLIDRYSGETHPKRGQVEDLNMAISHINKAVQVTPEGRPDRVKYLNNQGKFYGLKYRHFEMQHLDDLELGISAANKAVDTCPDDHPARAAATFNLGRLLWDRYSKVGEPDDLRNARANFVSTLGHKQAPISLRIDAGRQFLLTPDVLNDRRQAYDMAKQTILLVPMSAPLSLRPTDKQYLLTQAVGIASDTAAIALEADESPVEALKLLETGRGIIAGSLQKIRADILELHRSHPKLAQAFDQLRNLMDSSKTSHGDSDKSFIEADTRHLATARMENLLSKIQQQPGFEGFLGTVSENQMLQAGSRGPIIVVNVSRFRCDAIIVEECGIRTLPLNDVTYEIIESKALEVRYPFTLIWLWDVIVGPVLESLGILSTPHAGKPWPHVWWIPTGPLVGFPLHAAGHHFGGQGQTALDRVMSSYSTSVQAIVHARKSMNFSFVNQNDAADAAQEESEGSSGREFVLVSMPKTPGMTSLKYATSEIDAVKLGCISRGISYTHAAGKPKDVLAALNGGCKVFHFAGHGDTHPIDPLQSRLLLEDWENQSLTAGSLLEINLREKSPFLAYLSACGTSQILDDKSVDESIHLAGAFQLAGFRHVIGTLWEVDDALCVDAAKLAYEGLWKWGMTDDSVCRSLHHTIRHLRDDWVQSHQMRNRPQTNRSRVEEETTQASENMGRGARLRLDGNDRTRDIRRSESTGPLWVPYVHFGP</sequence>
<dbReference type="Pfam" id="PF12770">
    <property type="entry name" value="CHAT"/>
    <property type="match status" value="1"/>
</dbReference>
<dbReference type="SUPFAM" id="SSF81901">
    <property type="entry name" value="HCP-like"/>
    <property type="match status" value="1"/>
</dbReference>
<feature type="compositionally biased region" description="Basic and acidic residues" evidence="1">
    <location>
        <begin position="1584"/>
        <end position="1596"/>
    </location>
</feature>
<dbReference type="GO" id="GO:0005840">
    <property type="term" value="C:ribosome"/>
    <property type="evidence" value="ECO:0007669"/>
    <property type="project" value="UniProtKB-KW"/>
</dbReference>
<dbReference type="SMART" id="SM00028">
    <property type="entry name" value="TPR"/>
    <property type="match status" value="3"/>
</dbReference>
<keyword evidence="4" id="KW-1185">Reference proteome</keyword>
<protein>
    <submittedName>
        <fullName evidence="3">Putative 30S ribosomal protein S17-like protein</fullName>
    </submittedName>
</protein>
<name>A0A7J6IX91_COLFN</name>
<organism evidence="3 4">
    <name type="scientific">Colletotrichum fructicola (strain Nara gc5)</name>
    <name type="common">Anthracnose fungus</name>
    <name type="synonym">Colletotrichum gloeosporioides (strain Nara gc5)</name>
    <dbReference type="NCBI Taxonomy" id="1213859"/>
    <lineage>
        <taxon>Eukaryota</taxon>
        <taxon>Fungi</taxon>
        <taxon>Dikarya</taxon>
        <taxon>Ascomycota</taxon>
        <taxon>Pezizomycotina</taxon>
        <taxon>Sordariomycetes</taxon>
        <taxon>Hypocreomycetidae</taxon>
        <taxon>Glomerellales</taxon>
        <taxon>Glomerellaceae</taxon>
        <taxon>Colletotrichum</taxon>
        <taxon>Colletotrichum gloeosporioides species complex</taxon>
    </lineage>
</organism>
<feature type="region of interest" description="Disordered" evidence="1">
    <location>
        <begin position="1554"/>
        <end position="1596"/>
    </location>
</feature>
<dbReference type="InterPro" id="IPR019734">
    <property type="entry name" value="TPR_rpt"/>
</dbReference>
<dbReference type="EMBL" id="ANPB02000006">
    <property type="protein sequence ID" value="KAF4481409.1"/>
    <property type="molecule type" value="Genomic_DNA"/>
</dbReference>
<reference evidence="3 4" key="2">
    <citation type="submission" date="2020-04" db="EMBL/GenBank/DDBJ databases">
        <title>Genome sequencing and assembly of multiple isolates from the Colletotrichum gloeosporioides species complex.</title>
        <authorList>
            <person name="Gan P."/>
            <person name="Shirasu K."/>
        </authorList>
    </citation>
    <scope>NUCLEOTIDE SEQUENCE [LARGE SCALE GENOMIC DNA]</scope>
    <source>
        <strain evidence="3 4">Nara gc5</strain>
    </source>
</reference>
<reference evidence="3 4" key="1">
    <citation type="submission" date="2012-08" db="EMBL/GenBank/DDBJ databases">
        <authorList>
            <person name="Gan P.H.P."/>
            <person name="Ikeda K."/>
            <person name="Irieda H."/>
            <person name="Narusaka M."/>
            <person name="O'Connell R.J."/>
            <person name="Narusaka Y."/>
            <person name="Takano Y."/>
            <person name="Kubo Y."/>
            <person name="Shirasu K."/>
        </authorList>
    </citation>
    <scope>NUCLEOTIDE SEQUENCE [LARGE SCALE GENOMIC DNA]</scope>
    <source>
        <strain evidence="3 4">Nara gc5</strain>
    </source>
</reference>